<sequence>MSPLSRERLVVGLAPDRLDAVRLGFWRRRRLAERSVPLAPSAAGPPWQAGIEALELLLDEPDWQARTLSVALSSHYVRYAVLPRGKQLALGEQDDLARVIFRKLFGELASAWEFRISPGDGDLALASAVPTALLAALRTACEGRAMLGSVQPGLMSIFNRVRPAIGGQDGTLALVEPGRITLATLGDGGWQAVSSRAWEPAALPGLLAEAEALADGPAGGRLWLCDLSGQAVAPEPPAWRVERLLSGPALHAWGLN</sequence>
<dbReference type="EMBL" id="JAKLTN010000004">
    <property type="protein sequence ID" value="MCG2578633.1"/>
    <property type="molecule type" value="Genomic_DNA"/>
</dbReference>
<keyword evidence="2" id="KW-1185">Reference proteome</keyword>
<accession>A0ABS9K662</accession>
<evidence type="ECO:0000313" key="1">
    <source>
        <dbReference type="EMBL" id="MCG2578633.1"/>
    </source>
</evidence>
<proteinExistence type="predicted"/>
<organism evidence="1 2">
    <name type="scientific">Dechloromonas hankyongensis</name>
    <dbReference type="NCBI Taxonomy" id="2908002"/>
    <lineage>
        <taxon>Bacteria</taxon>
        <taxon>Pseudomonadati</taxon>
        <taxon>Pseudomonadota</taxon>
        <taxon>Betaproteobacteria</taxon>
        <taxon>Rhodocyclales</taxon>
        <taxon>Azonexaceae</taxon>
        <taxon>Dechloromonas</taxon>
    </lineage>
</organism>
<name>A0ABS9K662_9RHOO</name>
<evidence type="ECO:0000313" key="2">
    <source>
        <dbReference type="Proteomes" id="UP001165384"/>
    </source>
</evidence>
<reference evidence="1" key="1">
    <citation type="submission" date="2022-01" db="EMBL/GenBank/DDBJ databases">
        <authorList>
            <person name="Jo J.-H."/>
            <person name="Im W.-T."/>
        </authorList>
    </citation>
    <scope>NUCLEOTIDE SEQUENCE</scope>
    <source>
        <strain evidence="1">XY25</strain>
    </source>
</reference>
<protein>
    <submittedName>
        <fullName evidence="1">Uncharacterized protein</fullName>
    </submittedName>
</protein>
<dbReference type="RefSeq" id="WP_275712021.1">
    <property type="nucleotide sequence ID" value="NZ_JAKLTN010000004.1"/>
</dbReference>
<comment type="caution">
    <text evidence="1">The sequence shown here is derived from an EMBL/GenBank/DDBJ whole genome shotgun (WGS) entry which is preliminary data.</text>
</comment>
<dbReference type="Proteomes" id="UP001165384">
    <property type="component" value="Unassembled WGS sequence"/>
</dbReference>
<gene>
    <name evidence="1" type="ORF">LZ012_16670</name>
</gene>